<proteinExistence type="predicted"/>
<gene>
    <name evidence="3" type="ORF">HJG63_014940</name>
</gene>
<sequence>MDKCFLLIFILFCFIEAVTPLKCITCHLHLKADRCRKGSGVCVAKKDATCMTLKIFKGVDLQLLYLECQKFCRNLTYELNDQTYVHKCCNHDYCNFEP</sequence>
<keyword evidence="4" id="KW-1185">Reference proteome</keyword>
<organism evidence="3 4">
    <name type="scientific">Rousettus aegyptiacus</name>
    <name type="common">Egyptian fruit bat</name>
    <name type="synonym">Pteropus aegyptiacus</name>
    <dbReference type="NCBI Taxonomy" id="9407"/>
    <lineage>
        <taxon>Eukaryota</taxon>
        <taxon>Metazoa</taxon>
        <taxon>Chordata</taxon>
        <taxon>Craniata</taxon>
        <taxon>Vertebrata</taxon>
        <taxon>Euteleostomi</taxon>
        <taxon>Mammalia</taxon>
        <taxon>Eutheria</taxon>
        <taxon>Laurasiatheria</taxon>
        <taxon>Chiroptera</taxon>
        <taxon>Yinpterochiroptera</taxon>
        <taxon>Pteropodoidea</taxon>
        <taxon>Pteropodidae</taxon>
        <taxon>Rousettinae</taxon>
        <taxon>Rousettus</taxon>
    </lineage>
</organism>
<feature type="domain" description="UPAR/Ly6" evidence="2">
    <location>
        <begin position="21"/>
        <end position="96"/>
    </location>
</feature>
<dbReference type="OrthoDB" id="9827827at2759"/>
<dbReference type="Pfam" id="PF00021">
    <property type="entry name" value="UPAR_LY6"/>
    <property type="match status" value="1"/>
</dbReference>
<dbReference type="InterPro" id="IPR045860">
    <property type="entry name" value="Snake_toxin-like_sf"/>
</dbReference>
<accession>A0A7J8H493</accession>
<dbReference type="CDD" id="cd23579">
    <property type="entry name" value="TFP_LU_ECD_PATE3"/>
    <property type="match status" value="1"/>
</dbReference>
<dbReference type="AlphaFoldDB" id="A0A7J8H493"/>
<feature type="chain" id="PRO_5029674234" evidence="1">
    <location>
        <begin position="21"/>
        <end position="98"/>
    </location>
</feature>
<keyword evidence="1" id="KW-0732">Signal</keyword>
<evidence type="ECO:0000256" key="1">
    <source>
        <dbReference type="SAM" id="SignalP"/>
    </source>
</evidence>
<name>A0A7J8H493_ROUAE</name>
<comment type="caution">
    <text evidence="3">The sequence shown here is derived from an EMBL/GenBank/DDBJ whole genome shotgun (WGS) entry which is preliminary data.</text>
</comment>
<dbReference type="Proteomes" id="UP000593571">
    <property type="component" value="Unassembled WGS sequence"/>
</dbReference>
<protein>
    <submittedName>
        <fullName evidence="3">Prostate and testis expressed 3</fullName>
    </submittedName>
</protein>
<dbReference type="InterPro" id="IPR016054">
    <property type="entry name" value="LY6_UPA_recep-like"/>
</dbReference>
<feature type="signal peptide" evidence="1">
    <location>
        <begin position="1"/>
        <end position="20"/>
    </location>
</feature>
<evidence type="ECO:0000259" key="2">
    <source>
        <dbReference type="Pfam" id="PF00021"/>
    </source>
</evidence>
<dbReference type="SUPFAM" id="SSF57302">
    <property type="entry name" value="Snake toxin-like"/>
    <property type="match status" value="1"/>
</dbReference>
<evidence type="ECO:0000313" key="3">
    <source>
        <dbReference type="EMBL" id="KAF6466920.1"/>
    </source>
</evidence>
<reference evidence="3 4" key="1">
    <citation type="journal article" date="2020" name="Nature">
        <title>Six reference-quality genomes reveal evolution of bat adaptations.</title>
        <authorList>
            <person name="Jebb D."/>
            <person name="Huang Z."/>
            <person name="Pippel M."/>
            <person name="Hughes G.M."/>
            <person name="Lavrichenko K."/>
            <person name="Devanna P."/>
            <person name="Winkler S."/>
            <person name="Jermiin L.S."/>
            <person name="Skirmuntt E.C."/>
            <person name="Katzourakis A."/>
            <person name="Burkitt-Gray L."/>
            <person name="Ray D.A."/>
            <person name="Sullivan K.A.M."/>
            <person name="Roscito J.G."/>
            <person name="Kirilenko B.M."/>
            <person name="Davalos L.M."/>
            <person name="Corthals A.P."/>
            <person name="Power M.L."/>
            <person name="Jones G."/>
            <person name="Ransome R.D."/>
            <person name="Dechmann D.K.N."/>
            <person name="Locatelli A.G."/>
            <person name="Puechmaille S.J."/>
            <person name="Fedrigo O."/>
            <person name="Jarvis E.D."/>
            <person name="Hiller M."/>
            <person name="Vernes S.C."/>
            <person name="Myers E.W."/>
            <person name="Teeling E.C."/>
        </authorList>
    </citation>
    <scope>NUCLEOTIDE SEQUENCE [LARGE SCALE GENOMIC DNA]</scope>
    <source>
        <strain evidence="3">MRouAeg1</strain>
        <tissue evidence="3">Muscle</tissue>
    </source>
</reference>
<dbReference type="KEGG" id="ray:107498924"/>
<evidence type="ECO:0000313" key="4">
    <source>
        <dbReference type="Proteomes" id="UP000593571"/>
    </source>
</evidence>
<dbReference type="EMBL" id="JACASE010000005">
    <property type="protein sequence ID" value="KAF6466920.1"/>
    <property type="molecule type" value="Genomic_DNA"/>
</dbReference>